<gene>
    <name evidence="1" type="ORF">GOBAR_AA20697</name>
</gene>
<organism evidence="1 2">
    <name type="scientific">Gossypium barbadense</name>
    <name type="common">Sea Island cotton</name>
    <name type="synonym">Hibiscus barbadensis</name>
    <dbReference type="NCBI Taxonomy" id="3634"/>
    <lineage>
        <taxon>Eukaryota</taxon>
        <taxon>Viridiplantae</taxon>
        <taxon>Streptophyta</taxon>
        <taxon>Embryophyta</taxon>
        <taxon>Tracheophyta</taxon>
        <taxon>Spermatophyta</taxon>
        <taxon>Magnoliopsida</taxon>
        <taxon>eudicotyledons</taxon>
        <taxon>Gunneridae</taxon>
        <taxon>Pentapetalae</taxon>
        <taxon>rosids</taxon>
        <taxon>malvids</taxon>
        <taxon>Malvales</taxon>
        <taxon>Malvaceae</taxon>
        <taxon>Malvoideae</taxon>
        <taxon>Gossypium</taxon>
    </lineage>
</organism>
<dbReference type="OrthoDB" id="1001561at2759"/>
<name>A0A2P5X9F9_GOSBA</name>
<protein>
    <recommendedName>
        <fullName evidence="3">RNase H type-1 domain-containing protein</fullName>
    </recommendedName>
</protein>
<dbReference type="EMBL" id="KZ665388">
    <property type="protein sequence ID" value="PPR99970.1"/>
    <property type="molecule type" value="Genomic_DNA"/>
</dbReference>
<dbReference type="AlphaFoldDB" id="A0A2P5X9F9"/>
<accession>A0A2P5X9F9</accession>
<sequence>MADFLFNLVLATLESTITRDNWYPPEKGWVKLNMDGHYHYSTVILLLVVFFEIQQEFWHVLREQNRLADCIAKVVLSDLNRLSTFENPPDHAQSLFEEDAHRAIVNINSHQTYSS</sequence>
<reference evidence="1 2" key="1">
    <citation type="submission" date="2015-01" db="EMBL/GenBank/DDBJ databases">
        <title>Genome of allotetraploid Gossypium barbadense reveals genomic plasticity and fiber elongation in cotton evolution.</title>
        <authorList>
            <person name="Chen X."/>
            <person name="Liu X."/>
            <person name="Zhao B."/>
            <person name="Zheng H."/>
            <person name="Hu Y."/>
            <person name="Lu G."/>
            <person name="Yang C."/>
            <person name="Chen J."/>
            <person name="Shan C."/>
            <person name="Zhang L."/>
            <person name="Zhou Y."/>
            <person name="Wang L."/>
            <person name="Guo W."/>
            <person name="Bai Y."/>
            <person name="Ruan J."/>
            <person name="Shangguan X."/>
            <person name="Mao Y."/>
            <person name="Jiang J."/>
            <person name="Zhu Y."/>
            <person name="Lei J."/>
            <person name="Kang H."/>
            <person name="Chen S."/>
            <person name="He X."/>
            <person name="Wang R."/>
            <person name="Wang Y."/>
            <person name="Chen J."/>
            <person name="Wang L."/>
            <person name="Yu S."/>
            <person name="Wang B."/>
            <person name="Wei J."/>
            <person name="Song S."/>
            <person name="Lu X."/>
            <person name="Gao Z."/>
            <person name="Gu W."/>
            <person name="Deng X."/>
            <person name="Ma D."/>
            <person name="Wang S."/>
            <person name="Liang W."/>
            <person name="Fang L."/>
            <person name="Cai C."/>
            <person name="Zhu X."/>
            <person name="Zhou B."/>
            <person name="Zhang Y."/>
            <person name="Chen Z."/>
            <person name="Xu S."/>
            <person name="Zhu R."/>
            <person name="Wang S."/>
            <person name="Zhang T."/>
            <person name="Zhao G."/>
        </authorList>
    </citation>
    <scope>NUCLEOTIDE SEQUENCE [LARGE SCALE GENOMIC DNA]</scope>
    <source>
        <strain evidence="2">cv. Xinhai21</strain>
        <tissue evidence="1">Leaf</tissue>
    </source>
</reference>
<evidence type="ECO:0000313" key="1">
    <source>
        <dbReference type="EMBL" id="PPR99970.1"/>
    </source>
</evidence>
<proteinExistence type="predicted"/>
<evidence type="ECO:0008006" key="3">
    <source>
        <dbReference type="Google" id="ProtNLM"/>
    </source>
</evidence>
<dbReference type="Proteomes" id="UP000239757">
    <property type="component" value="Unassembled WGS sequence"/>
</dbReference>
<evidence type="ECO:0000313" key="2">
    <source>
        <dbReference type="Proteomes" id="UP000239757"/>
    </source>
</evidence>